<dbReference type="Proteomes" id="UP000291920">
    <property type="component" value="Unassembled WGS sequence"/>
</dbReference>
<dbReference type="AlphaFoldDB" id="A0A4Q5APC5"/>
<dbReference type="EMBL" id="RYUT01000002">
    <property type="protein sequence ID" value="RYQ30965.1"/>
    <property type="molecule type" value="Genomic_DNA"/>
</dbReference>
<evidence type="ECO:0000313" key="1">
    <source>
        <dbReference type="EMBL" id="RYQ30965.1"/>
    </source>
</evidence>
<proteinExistence type="predicted"/>
<name>A0A4Q5APC5_9BIFI</name>
<organism evidence="1 2">
    <name type="scientific">Bifidobacterium pseudolongum subsp. globosum</name>
    <dbReference type="NCBI Taxonomy" id="1690"/>
    <lineage>
        <taxon>Bacteria</taxon>
        <taxon>Bacillati</taxon>
        <taxon>Actinomycetota</taxon>
        <taxon>Actinomycetes</taxon>
        <taxon>Bifidobacteriales</taxon>
        <taxon>Bifidobacteriaceae</taxon>
        <taxon>Bifidobacterium</taxon>
    </lineage>
</organism>
<gene>
    <name evidence="1" type="ORF">PG2017B_0775</name>
</gene>
<protein>
    <submittedName>
        <fullName evidence="1">Uncharacterized protein</fullName>
    </submittedName>
</protein>
<dbReference type="RefSeq" id="WP_129852780.1">
    <property type="nucleotide sequence ID" value="NZ_RYUO01000002.1"/>
</dbReference>
<comment type="caution">
    <text evidence="1">The sequence shown here is derived from an EMBL/GenBank/DDBJ whole genome shotgun (WGS) entry which is preliminary data.</text>
</comment>
<accession>A0A4Q5APC5</accession>
<reference evidence="1 2" key="1">
    <citation type="submission" date="2018-12" db="EMBL/GenBank/DDBJ databases">
        <title>Unveiling genomic diversity among members of the Bifidobacterium pseudolongum species, a widely distributed gut commensal of the animal kingdom.</title>
        <authorList>
            <person name="Lugli G.A."/>
            <person name="Duranti S."/>
            <person name="Albert K."/>
            <person name="Mancabelli L."/>
            <person name="Napoli S."/>
            <person name="Viappiani A."/>
            <person name="Anzalone R."/>
            <person name="Longhi G."/>
            <person name="Milani C."/>
            <person name="Turroni F."/>
            <person name="Alessandri G."/>
            <person name="Sela D.A."/>
            <person name="Van Sinderen D."/>
            <person name="Ventura M."/>
        </authorList>
    </citation>
    <scope>NUCLEOTIDE SEQUENCE [LARGE SCALE GENOMIC DNA]</scope>
    <source>
        <strain evidence="1 2">2017B</strain>
    </source>
</reference>
<sequence>MGKHKSVEARRLTELGQGLYAWSKVMTGIFFNNPMSVADCSSKAAMREIALMDDTYENRELLRESAYRCGLPEREADALAQWAKSPDVLKYGRSSMRCELAEYVRGTWPDVEDLADVIMDTDGVDSSMVIDSSRMLLERGDVLLHVALDWDAAESIAMSCPDLDTPPIGIAMAVNDGAVEHVVCATVGHAVTAVVDRIHRLDMEGK</sequence>
<evidence type="ECO:0000313" key="2">
    <source>
        <dbReference type="Proteomes" id="UP000291920"/>
    </source>
</evidence>